<feature type="compositionally biased region" description="Pro residues" evidence="1">
    <location>
        <begin position="217"/>
        <end position="240"/>
    </location>
</feature>
<reference evidence="2 3" key="1">
    <citation type="submission" date="2015-08" db="EMBL/GenBank/DDBJ databases">
        <title>Next Generation Sequencing and Analysis of the Genome of Puccinia sorghi L Schw, the Causal Agent of Maize Common Rust.</title>
        <authorList>
            <person name="Rochi L."/>
            <person name="Burguener G."/>
            <person name="Darino M."/>
            <person name="Turjanski A."/>
            <person name="Kreff E."/>
            <person name="Dieguez M.J."/>
            <person name="Sacco F."/>
        </authorList>
    </citation>
    <scope>NUCLEOTIDE SEQUENCE [LARGE SCALE GENOMIC DNA]</scope>
    <source>
        <strain evidence="2 3">RO10H11247</strain>
    </source>
</reference>
<dbReference type="Proteomes" id="UP000037035">
    <property type="component" value="Unassembled WGS sequence"/>
</dbReference>
<dbReference type="OrthoDB" id="2497203at2759"/>
<feature type="compositionally biased region" description="Polar residues" evidence="1">
    <location>
        <begin position="88"/>
        <end position="104"/>
    </location>
</feature>
<feature type="region of interest" description="Disordered" evidence="1">
    <location>
        <begin position="86"/>
        <end position="252"/>
    </location>
</feature>
<dbReference type="VEuPathDB" id="FungiDB:VP01_2379g1"/>
<evidence type="ECO:0000313" key="3">
    <source>
        <dbReference type="Proteomes" id="UP000037035"/>
    </source>
</evidence>
<comment type="caution">
    <text evidence="2">The sequence shown here is derived from an EMBL/GenBank/DDBJ whole genome shotgun (WGS) entry which is preliminary data.</text>
</comment>
<dbReference type="EMBL" id="LAVV01007257">
    <property type="protein sequence ID" value="KNZ56547.1"/>
    <property type="molecule type" value="Genomic_DNA"/>
</dbReference>
<organism evidence="2 3">
    <name type="scientific">Puccinia sorghi</name>
    <dbReference type="NCBI Taxonomy" id="27349"/>
    <lineage>
        <taxon>Eukaryota</taxon>
        <taxon>Fungi</taxon>
        <taxon>Dikarya</taxon>
        <taxon>Basidiomycota</taxon>
        <taxon>Pucciniomycotina</taxon>
        <taxon>Pucciniomycetes</taxon>
        <taxon>Pucciniales</taxon>
        <taxon>Pucciniaceae</taxon>
        <taxon>Puccinia</taxon>
    </lineage>
</organism>
<accession>A0A0L6V7P5</accession>
<keyword evidence="3" id="KW-1185">Reference proteome</keyword>
<proteinExistence type="predicted"/>
<sequence>MGILGRLRLRGTDDESPRPSASQVTPPSQQLHHDLQRPRRLMSTTRVEFQELLVAQPARTSGSNLSGTARPVLMLGWKNCQKLLHQRPANNRYTPRQSSTSSTKRPFHCASLSSRSVPRKHPDFILDHQQPAGREQLTASPTSDGSSDLPLGLARRGFSHYLPSSGAPPSNSSSSASSCCSSSSDIRTRKPINDLQRPLPARPRHQPIESEPSQDFPTPPKPLAFYPNLPPTTNPHPLPPARNRINSDPGRP</sequence>
<feature type="compositionally biased region" description="Polar residues" evidence="1">
    <location>
        <begin position="137"/>
        <end position="146"/>
    </location>
</feature>
<feature type="compositionally biased region" description="Low complexity" evidence="1">
    <location>
        <begin position="164"/>
        <end position="184"/>
    </location>
</feature>
<name>A0A0L6V7P5_9BASI</name>
<evidence type="ECO:0000313" key="2">
    <source>
        <dbReference type="EMBL" id="KNZ56547.1"/>
    </source>
</evidence>
<gene>
    <name evidence="2" type="ORF">VP01_2379g1</name>
</gene>
<feature type="compositionally biased region" description="Polar residues" evidence="1">
    <location>
        <begin position="19"/>
        <end position="30"/>
    </location>
</feature>
<protein>
    <submittedName>
        <fullName evidence="2">Uncharacterized protein</fullName>
    </submittedName>
</protein>
<evidence type="ECO:0000256" key="1">
    <source>
        <dbReference type="SAM" id="MobiDB-lite"/>
    </source>
</evidence>
<feature type="region of interest" description="Disordered" evidence="1">
    <location>
        <begin position="1"/>
        <end position="39"/>
    </location>
</feature>
<dbReference type="AlphaFoldDB" id="A0A0L6V7P5"/>